<dbReference type="OrthoDB" id="10613357at2759"/>
<name>D8M8Y4_BLAHO</name>
<evidence type="ECO:0000313" key="2">
    <source>
        <dbReference type="EMBL" id="CBK24523.2"/>
    </source>
</evidence>
<organism evidence="2">
    <name type="scientific">Blastocystis hominis</name>
    <dbReference type="NCBI Taxonomy" id="12968"/>
    <lineage>
        <taxon>Eukaryota</taxon>
        <taxon>Sar</taxon>
        <taxon>Stramenopiles</taxon>
        <taxon>Bigyra</taxon>
        <taxon>Opalozoa</taxon>
        <taxon>Opalinata</taxon>
        <taxon>Blastocystidae</taxon>
        <taxon>Blastocystis</taxon>
    </lineage>
</organism>
<evidence type="ECO:0000313" key="3">
    <source>
        <dbReference type="Proteomes" id="UP000008312"/>
    </source>
</evidence>
<dbReference type="Proteomes" id="UP000008312">
    <property type="component" value="Unassembled WGS sequence"/>
</dbReference>
<dbReference type="AlphaFoldDB" id="D8M8Y4"/>
<evidence type="ECO:0000256" key="1">
    <source>
        <dbReference type="SAM" id="MobiDB-lite"/>
    </source>
</evidence>
<dbReference type="EMBL" id="FN668688">
    <property type="protein sequence ID" value="CBK24523.2"/>
    <property type="molecule type" value="Genomic_DNA"/>
</dbReference>
<protein>
    <submittedName>
        <fullName evidence="2">Uncharacterized protein</fullName>
    </submittedName>
</protein>
<accession>D8M8Y4</accession>
<feature type="compositionally biased region" description="Polar residues" evidence="1">
    <location>
        <begin position="212"/>
        <end position="223"/>
    </location>
</feature>
<dbReference type="RefSeq" id="XP_012898571.1">
    <property type="nucleotide sequence ID" value="XM_013043117.1"/>
</dbReference>
<sequence>MNVTLMDLSNTFRSYQDDLLAALYNLPRDQSFITNSTEQTLANLKPYLGTYLVPQSSLEKDAFMSNAYSVGQVLETIANDWIAIREDLKYGTTQTKDIMNAIISDLREVYLKNPEHSLTLELLNSLSQFGIDQDDNLRDYCQACVLASQLVVNCIDHGLLLNIVLIPSTNSFFMIDVLKSAIKFLIPTLSEAAEQQFQRDLNRLMSVLTHPTMNRRPSSTTAPGRSAIIATR</sequence>
<keyword evidence="3" id="KW-1185">Reference proteome</keyword>
<feature type="region of interest" description="Disordered" evidence="1">
    <location>
        <begin position="212"/>
        <end position="232"/>
    </location>
</feature>
<reference evidence="2" key="1">
    <citation type="submission" date="2010-02" db="EMBL/GenBank/DDBJ databases">
        <title>Sequencing and annotation of the Blastocystis hominis genome.</title>
        <authorList>
            <person name="Wincker P."/>
        </authorList>
    </citation>
    <scope>NUCLEOTIDE SEQUENCE</scope>
    <source>
        <strain evidence="2">Singapore isolate B</strain>
    </source>
</reference>
<gene>
    <name evidence="2" type="ORF">GSBLH_T00004247001</name>
</gene>
<proteinExistence type="predicted"/>
<dbReference type="GeneID" id="24921283"/>
<dbReference type="InParanoid" id="D8M8Y4"/>